<evidence type="ECO:0000256" key="9">
    <source>
        <dbReference type="ARBA" id="ARBA00022786"/>
    </source>
</evidence>
<evidence type="ECO:0000256" key="8">
    <source>
        <dbReference type="ARBA" id="ARBA00022771"/>
    </source>
</evidence>
<dbReference type="Gene3D" id="3.30.40.10">
    <property type="entry name" value="Zinc/RING finger domain, C3HC4 (zinc finger)"/>
    <property type="match status" value="1"/>
</dbReference>
<keyword evidence="13" id="KW-1185">Reference proteome</keyword>
<dbReference type="GO" id="GO:0061630">
    <property type="term" value="F:ubiquitin protein ligase activity"/>
    <property type="evidence" value="ECO:0007669"/>
    <property type="project" value="UniProtKB-EC"/>
</dbReference>
<proteinExistence type="predicted"/>
<dbReference type="CDD" id="cd16461">
    <property type="entry name" value="RING-H2_EL5-like"/>
    <property type="match status" value="1"/>
</dbReference>
<dbReference type="FunFam" id="3.30.40.10:FF:000233">
    <property type="entry name" value="RING-H2 finger protein ATL54"/>
    <property type="match status" value="1"/>
</dbReference>
<evidence type="ECO:0000256" key="11">
    <source>
        <dbReference type="ARBA" id="ARBA00022989"/>
    </source>
</evidence>
<dbReference type="GO" id="GO:0008270">
    <property type="term" value="F:zinc ion binding"/>
    <property type="evidence" value="ECO:0007669"/>
    <property type="project" value="UniProtKB-KW"/>
</dbReference>
<evidence type="ECO:0000256" key="6">
    <source>
        <dbReference type="ARBA" id="ARBA00022692"/>
    </source>
</evidence>
<keyword evidence="5" id="KW-0808">Transferase</keyword>
<protein>
    <recommendedName>
        <fullName evidence="4">RING-type E3 ubiquitin transferase</fullName>
        <ecNumber evidence="4">2.3.2.27</ecNumber>
    </recommendedName>
</protein>
<dbReference type="SMART" id="SM00184">
    <property type="entry name" value="RING"/>
    <property type="match status" value="1"/>
</dbReference>
<reference evidence="14" key="1">
    <citation type="submission" date="2025-08" db="UniProtKB">
        <authorList>
            <consortium name="RefSeq"/>
        </authorList>
    </citation>
    <scope>IDENTIFICATION</scope>
</reference>
<evidence type="ECO:0000256" key="3">
    <source>
        <dbReference type="ARBA" id="ARBA00004906"/>
    </source>
</evidence>
<keyword evidence="12" id="KW-0472">Membrane</keyword>
<dbReference type="UniPathway" id="UPA00143"/>
<keyword evidence="11" id="KW-1133">Transmembrane helix</keyword>
<dbReference type="PROSITE" id="PS50089">
    <property type="entry name" value="ZF_RING_2"/>
    <property type="match status" value="1"/>
</dbReference>
<dbReference type="OrthoDB" id="9984778at2759"/>
<dbReference type="PANTHER" id="PTHR46913">
    <property type="entry name" value="RING-H2 FINGER PROTEIN ATL16"/>
    <property type="match status" value="1"/>
</dbReference>
<dbReference type="InterPro" id="IPR013083">
    <property type="entry name" value="Znf_RING/FYVE/PHD"/>
</dbReference>
<keyword evidence="6" id="KW-0812">Transmembrane</keyword>
<dbReference type="InterPro" id="IPR001841">
    <property type="entry name" value="Znf_RING"/>
</dbReference>
<evidence type="ECO:0000256" key="1">
    <source>
        <dbReference type="ARBA" id="ARBA00000900"/>
    </source>
</evidence>
<evidence type="ECO:0000256" key="2">
    <source>
        <dbReference type="ARBA" id="ARBA00004167"/>
    </source>
</evidence>
<evidence type="ECO:0000256" key="7">
    <source>
        <dbReference type="ARBA" id="ARBA00022723"/>
    </source>
</evidence>
<evidence type="ECO:0000256" key="12">
    <source>
        <dbReference type="ARBA" id="ARBA00023136"/>
    </source>
</evidence>
<dbReference type="GeneID" id="104608629"/>
<organism evidence="13 14">
    <name type="scientific">Nelumbo nucifera</name>
    <name type="common">Sacred lotus</name>
    <dbReference type="NCBI Taxonomy" id="4432"/>
    <lineage>
        <taxon>Eukaryota</taxon>
        <taxon>Viridiplantae</taxon>
        <taxon>Streptophyta</taxon>
        <taxon>Embryophyta</taxon>
        <taxon>Tracheophyta</taxon>
        <taxon>Spermatophyta</taxon>
        <taxon>Magnoliopsida</taxon>
        <taxon>Proteales</taxon>
        <taxon>Nelumbonaceae</taxon>
        <taxon>Nelumbo</taxon>
    </lineage>
</organism>
<keyword evidence="10" id="KW-0862">Zinc</keyword>
<evidence type="ECO:0000256" key="5">
    <source>
        <dbReference type="ARBA" id="ARBA00022679"/>
    </source>
</evidence>
<evidence type="ECO:0000256" key="10">
    <source>
        <dbReference type="ARBA" id="ARBA00022833"/>
    </source>
</evidence>
<keyword evidence="8" id="KW-0863">Zinc-finger</keyword>
<dbReference type="SMART" id="SM01197">
    <property type="entry name" value="FANCL_C"/>
    <property type="match status" value="1"/>
</dbReference>
<keyword evidence="9" id="KW-0833">Ubl conjugation pathway</keyword>
<accession>A0A1U8BA53</accession>
<name>A0A1U8BA53_NELNU</name>
<dbReference type="Proteomes" id="UP000189703">
    <property type="component" value="Unplaced"/>
</dbReference>
<dbReference type="eggNOG" id="KOG0800">
    <property type="taxonomic scope" value="Eukaryota"/>
</dbReference>
<dbReference type="SUPFAM" id="SSF57850">
    <property type="entry name" value="RING/U-box"/>
    <property type="match status" value="1"/>
</dbReference>
<comment type="subcellular location">
    <subcellularLocation>
        <location evidence="2">Membrane</location>
        <topology evidence="2">Single-pass membrane protein</topology>
    </subcellularLocation>
</comment>
<gene>
    <name evidence="14" type="primary">LOC104608629</name>
</gene>
<dbReference type="PANTHER" id="PTHR46913:SF19">
    <property type="entry name" value="RING-TYPE E3 UBIQUITIN TRANSFERASE"/>
    <property type="match status" value="1"/>
</dbReference>
<comment type="pathway">
    <text evidence="3">Protein modification; protein ubiquitination.</text>
</comment>
<evidence type="ECO:0000313" key="14">
    <source>
        <dbReference type="RefSeq" id="XP_010272972.1"/>
    </source>
</evidence>
<dbReference type="KEGG" id="nnu:104608629"/>
<dbReference type="InterPro" id="IPR044600">
    <property type="entry name" value="ATL1/ATL16-like"/>
</dbReference>
<dbReference type="OMA" id="GSACKFQ"/>
<dbReference type="EC" id="2.3.2.27" evidence="4"/>
<dbReference type="Pfam" id="PF13639">
    <property type="entry name" value="zf-RING_2"/>
    <property type="match status" value="1"/>
</dbReference>
<dbReference type="GO" id="GO:0016020">
    <property type="term" value="C:membrane"/>
    <property type="evidence" value="ECO:0007669"/>
    <property type="project" value="UniProtKB-SubCell"/>
</dbReference>
<dbReference type="AlphaFoldDB" id="A0A1U8BA53"/>
<keyword evidence="7" id="KW-0479">Metal-binding</keyword>
<dbReference type="GO" id="GO:0016567">
    <property type="term" value="P:protein ubiquitination"/>
    <property type="evidence" value="ECO:0000318"/>
    <property type="project" value="GO_Central"/>
</dbReference>
<comment type="catalytic activity">
    <reaction evidence="1">
        <text>S-ubiquitinyl-[E2 ubiquitin-conjugating enzyme]-L-cysteine + [acceptor protein]-L-lysine = [E2 ubiquitin-conjugating enzyme]-L-cysteine + N(6)-ubiquitinyl-[acceptor protein]-L-lysine.</text>
        <dbReference type="EC" id="2.3.2.27"/>
    </reaction>
</comment>
<evidence type="ECO:0000256" key="4">
    <source>
        <dbReference type="ARBA" id="ARBA00012483"/>
    </source>
</evidence>
<evidence type="ECO:0000313" key="13">
    <source>
        <dbReference type="Proteomes" id="UP000189703"/>
    </source>
</evidence>
<dbReference type="RefSeq" id="XP_010272972.1">
    <property type="nucleotide sequence ID" value="XM_010274670.2"/>
</dbReference>
<sequence length="409" mass="44768">MAHLYRQLLSKELDDPEYCSPGCNSTDNCPSFCYGLCPSYCPSYLISLPPPPVEGSSHAASHISPFLIILITVLTSAFLLVSYYAIIVKYCSNWNTRFRRSPPPRSDDIRQDFLDENHGPVLDHPIWYITTVGLQDSIINSITVCKYKRGDGLTEGTECSVCLNEFEDDETLRLLPKCSHAFHLPCIDTWLRSHKNCPLCRAPIVASTSGPQTTTPPPPNSNNLPAGDEILVENSQSDPRLGSNQTRERGVCDLMGVGTENEEIPVEEDGRSDSGIPKDGVPSPLPSSGFRVPCDLRDSRREVEDEMQPVGRSVSMDSSQAAIISFSIANSLQLQSEGSSSTRLVLVNKSDPDIVIKHVSESPSVLSEMGSSSIGRSLLKGPVSMKRSFSSGGKFLSRYGRSRNSILPL</sequence>